<dbReference type="Gene3D" id="1.20.120.310">
    <property type="entry name" value="ERV/ALR sulfhydryl oxidase domain"/>
    <property type="match status" value="1"/>
</dbReference>
<proteinExistence type="predicted"/>
<dbReference type="GO" id="GO:0003756">
    <property type="term" value="F:protein disulfide isomerase activity"/>
    <property type="evidence" value="ECO:0007669"/>
    <property type="project" value="TreeGrafter"/>
</dbReference>
<protein>
    <recommendedName>
        <fullName evidence="7">Sulfhydryl oxidase</fullName>
        <ecNumber evidence="7">1.8.3.2</ecNumber>
    </recommendedName>
</protein>
<dbReference type="InterPro" id="IPR036774">
    <property type="entry name" value="ERV/ALR_sulphydryl_oxid_sf"/>
</dbReference>
<organism evidence="10 11">
    <name type="scientific">Drosophila kikkawai</name>
    <name type="common">Fruit fly</name>
    <dbReference type="NCBI Taxonomy" id="30033"/>
    <lineage>
        <taxon>Eukaryota</taxon>
        <taxon>Metazoa</taxon>
        <taxon>Ecdysozoa</taxon>
        <taxon>Arthropoda</taxon>
        <taxon>Hexapoda</taxon>
        <taxon>Insecta</taxon>
        <taxon>Pterygota</taxon>
        <taxon>Neoptera</taxon>
        <taxon>Endopterygota</taxon>
        <taxon>Diptera</taxon>
        <taxon>Brachycera</taxon>
        <taxon>Muscomorpha</taxon>
        <taxon>Ephydroidea</taxon>
        <taxon>Drosophilidae</taxon>
        <taxon>Drosophila</taxon>
        <taxon>Sophophora</taxon>
    </lineage>
</organism>
<accession>A0A6P4HX97</accession>
<evidence type="ECO:0000256" key="6">
    <source>
        <dbReference type="ARBA" id="ARBA00023157"/>
    </source>
</evidence>
<evidence type="ECO:0000313" key="11">
    <source>
        <dbReference type="RefSeq" id="XP_017020325.1"/>
    </source>
</evidence>
<dbReference type="Pfam" id="PF04777">
    <property type="entry name" value="Evr1_Alr"/>
    <property type="match status" value="1"/>
</dbReference>
<sequence>MELYRKTLTSATWWSLVIFNLLTFSSCKNQPESTVPSWKIKLIANSTSHVTYLVDLERAIDHILRVQLVQVPVFKGKELIVLQNIMALLDNFNPLYKYKKGKANIKNINRFIKSQTEVSQEYFKGLANDDEFATENYIGDDYIGCLGSQSGLRGFNCSLWNLFHYWTVQSSFSPELFQPGAVLWTLHGYVHHFMNCSECYLNFWFYVQEHQIEDVKTHDEEILWLWRAHNYFNRKLAGDVTEDPWFPKKQFPEDKYCRKCRWKGKWQNDKVLKYLKNIYSSISEVVGLINKEEEP</sequence>
<dbReference type="Proteomes" id="UP001652661">
    <property type="component" value="Chromosome 3R"/>
</dbReference>
<evidence type="ECO:0000256" key="4">
    <source>
        <dbReference type="ARBA" id="ARBA00022827"/>
    </source>
</evidence>
<comment type="cofactor">
    <cofactor evidence="1 7">
        <name>FAD</name>
        <dbReference type="ChEBI" id="CHEBI:57692"/>
    </cofactor>
</comment>
<gene>
    <name evidence="11" type="primary">LOC108073281</name>
</gene>
<comment type="catalytic activity">
    <reaction evidence="7">
        <text>2 R'C(R)SH + O2 = R'C(R)S-S(R)CR' + H2O2</text>
        <dbReference type="Rhea" id="RHEA:17357"/>
        <dbReference type="ChEBI" id="CHEBI:15379"/>
        <dbReference type="ChEBI" id="CHEBI:16240"/>
        <dbReference type="ChEBI" id="CHEBI:16520"/>
        <dbReference type="ChEBI" id="CHEBI:17412"/>
        <dbReference type="EC" id="1.8.3.2"/>
    </reaction>
</comment>
<dbReference type="PANTHER" id="PTHR22897">
    <property type="entry name" value="QUIESCIN Q6-RELATED SULFHYDRYL OXIDASE"/>
    <property type="match status" value="1"/>
</dbReference>
<keyword evidence="3 8" id="KW-0732">Signal</keyword>
<evidence type="ECO:0000256" key="5">
    <source>
        <dbReference type="ARBA" id="ARBA00023002"/>
    </source>
</evidence>
<feature type="domain" description="ERV/ALR sulfhydryl oxidase" evidence="9">
    <location>
        <begin position="148"/>
        <end position="251"/>
    </location>
</feature>
<keyword evidence="5 7" id="KW-0560">Oxidoreductase</keyword>
<dbReference type="GO" id="GO:0005615">
    <property type="term" value="C:extracellular space"/>
    <property type="evidence" value="ECO:0007669"/>
    <property type="project" value="TreeGrafter"/>
</dbReference>
<dbReference type="RefSeq" id="XP_017020325.1">
    <property type="nucleotide sequence ID" value="XM_017164836.1"/>
</dbReference>
<evidence type="ECO:0000256" key="7">
    <source>
        <dbReference type="RuleBase" id="RU371123"/>
    </source>
</evidence>
<dbReference type="InterPro" id="IPR039798">
    <property type="entry name" value="Sulfhydryl_oxidase"/>
</dbReference>
<dbReference type="GO" id="GO:0016971">
    <property type="term" value="F:flavin-dependent sulfhydryl oxidase activity"/>
    <property type="evidence" value="ECO:0007669"/>
    <property type="project" value="InterPro"/>
</dbReference>
<dbReference type="GO" id="GO:0000139">
    <property type="term" value="C:Golgi membrane"/>
    <property type="evidence" value="ECO:0007669"/>
    <property type="project" value="TreeGrafter"/>
</dbReference>
<evidence type="ECO:0000256" key="8">
    <source>
        <dbReference type="SAM" id="SignalP"/>
    </source>
</evidence>
<dbReference type="Pfam" id="PF18371">
    <property type="entry name" value="FAD_SOX"/>
    <property type="match status" value="1"/>
</dbReference>
<keyword evidence="6" id="KW-1015">Disulfide bond</keyword>
<keyword evidence="4 7" id="KW-0274">FAD</keyword>
<feature type="chain" id="PRO_5028445842" description="Sulfhydryl oxidase" evidence="8">
    <location>
        <begin position="28"/>
        <end position="295"/>
    </location>
</feature>
<dbReference type="PROSITE" id="PS51324">
    <property type="entry name" value="ERV_ALR"/>
    <property type="match status" value="1"/>
</dbReference>
<evidence type="ECO:0000256" key="1">
    <source>
        <dbReference type="ARBA" id="ARBA00001974"/>
    </source>
</evidence>
<dbReference type="SUPFAM" id="SSF69000">
    <property type="entry name" value="FAD-dependent thiol oxidase"/>
    <property type="match status" value="1"/>
</dbReference>
<dbReference type="PROSITE" id="PS51257">
    <property type="entry name" value="PROKAR_LIPOPROTEIN"/>
    <property type="match status" value="1"/>
</dbReference>
<dbReference type="PANTHER" id="PTHR22897:SF8">
    <property type="entry name" value="SULFHYDRYL OXIDASE"/>
    <property type="match status" value="1"/>
</dbReference>
<dbReference type="Gene3D" id="1.20.120.1960">
    <property type="entry name" value="QSOX sulfhydryl oxidase domain"/>
    <property type="match status" value="1"/>
</dbReference>
<dbReference type="GO" id="GO:0006457">
    <property type="term" value="P:protein folding"/>
    <property type="evidence" value="ECO:0007669"/>
    <property type="project" value="TreeGrafter"/>
</dbReference>
<dbReference type="InterPro" id="IPR040986">
    <property type="entry name" value="QSOX_FAD-bd_dom"/>
</dbReference>
<evidence type="ECO:0000256" key="2">
    <source>
        <dbReference type="ARBA" id="ARBA00022630"/>
    </source>
</evidence>
<dbReference type="AlphaFoldDB" id="A0A6P4HX97"/>
<feature type="signal peptide" evidence="8">
    <location>
        <begin position="1"/>
        <end position="27"/>
    </location>
</feature>
<name>A0A6P4HX97_DROKI</name>
<reference evidence="11" key="1">
    <citation type="submission" date="2025-08" db="UniProtKB">
        <authorList>
            <consortium name="RefSeq"/>
        </authorList>
    </citation>
    <scope>IDENTIFICATION</scope>
    <source>
        <strain evidence="11">14028-0561.14</strain>
        <tissue evidence="11">Whole fly</tissue>
    </source>
</reference>
<keyword evidence="10" id="KW-1185">Reference proteome</keyword>
<dbReference type="InterPro" id="IPR017905">
    <property type="entry name" value="ERV/ALR_sulphydryl_oxidase"/>
</dbReference>
<evidence type="ECO:0000256" key="3">
    <source>
        <dbReference type="ARBA" id="ARBA00022729"/>
    </source>
</evidence>
<evidence type="ECO:0000313" key="10">
    <source>
        <dbReference type="Proteomes" id="UP001652661"/>
    </source>
</evidence>
<dbReference type="OrthoDB" id="59470at2759"/>
<evidence type="ECO:0000259" key="9">
    <source>
        <dbReference type="PROSITE" id="PS51324"/>
    </source>
</evidence>
<dbReference type="GeneID" id="108073281"/>
<keyword evidence="2 7" id="KW-0285">Flavoprotein</keyword>
<dbReference type="InterPro" id="IPR042568">
    <property type="entry name" value="QSOX_FAD-bd_sf"/>
</dbReference>
<dbReference type="EC" id="1.8.3.2" evidence="7"/>